<accession>B9XPE1</accession>
<dbReference type="Gene3D" id="3.10.450.160">
    <property type="entry name" value="inner membrane protein cigr"/>
    <property type="match status" value="1"/>
</dbReference>
<evidence type="ECO:0000313" key="4">
    <source>
        <dbReference type="Proteomes" id="UP000003688"/>
    </source>
</evidence>
<evidence type="ECO:0000256" key="1">
    <source>
        <dbReference type="SAM" id="MobiDB-lite"/>
    </source>
</evidence>
<gene>
    <name evidence="3" type="ORF">Cflav_PD1009</name>
</gene>
<dbReference type="OrthoDB" id="5739345at2"/>
<feature type="region of interest" description="Disordered" evidence="1">
    <location>
        <begin position="85"/>
        <end position="112"/>
    </location>
</feature>
<comment type="caution">
    <text evidence="3">The sequence shown here is derived from an EMBL/GenBank/DDBJ whole genome shotgun (WGS) entry which is preliminary data.</text>
</comment>
<feature type="signal peptide" evidence="2">
    <location>
        <begin position="1"/>
        <end position="23"/>
    </location>
</feature>
<name>B9XPE1_PEDPL</name>
<feature type="region of interest" description="Disordered" evidence="1">
    <location>
        <begin position="25"/>
        <end position="66"/>
    </location>
</feature>
<feature type="chain" id="PRO_5002894514" evidence="2">
    <location>
        <begin position="24"/>
        <end position="186"/>
    </location>
</feature>
<organism evidence="3 4">
    <name type="scientific">Pedosphaera parvula (strain Ellin514)</name>
    <dbReference type="NCBI Taxonomy" id="320771"/>
    <lineage>
        <taxon>Bacteria</taxon>
        <taxon>Pseudomonadati</taxon>
        <taxon>Verrucomicrobiota</taxon>
        <taxon>Pedosphaerae</taxon>
        <taxon>Pedosphaerales</taxon>
        <taxon>Pedosphaeraceae</taxon>
        <taxon>Pedosphaera</taxon>
    </lineage>
</organism>
<proteinExistence type="predicted"/>
<evidence type="ECO:0000313" key="3">
    <source>
        <dbReference type="EMBL" id="EEF58281.1"/>
    </source>
</evidence>
<dbReference type="RefSeq" id="WP_007417677.1">
    <property type="nucleotide sequence ID" value="NZ_ABOX02000046.1"/>
</dbReference>
<protein>
    <submittedName>
        <fullName evidence="3">Uncharacterized protein</fullName>
    </submittedName>
</protein>
<dbReference type="Proteomes" id="UP000003688">
    <property type="component" value="Unassembled WGS sequence"/>
</dbReference>
<keyword evidence="2" id="KW-0732">Signal</keyword>
<sequence length="186" mass="20717" precursor="true">MKLIKPLAIALTSILIASTSVFAGDHEKGEHGEHSQDGNSRHHDEDGDHDRGHDHKRDHDKSKCEITAREKEAIQTWYVSRPYSSSESRKHKHLPPGLAKKVDRGENLPPGWQDKMVKGQPVPAEIYEHCEPLPKEVAIKLPVPPVGTVVVTVEGKVARILEATHEILDVFDVIPKPTFPKGIPRP</sequence>
<reference evidence="3 4" key="1">
    <citation type="journal article" date="2011" name="J. Bacteriol.">
        <title>Genome sequence of 'Pedosphaera parvula' Ellin514, an aerobic Verrucomicrobial isolate from pasture soil.</title>
        <authorList>
            <person name="Kant R."/>
            <person name="van Passel M.W."/>
            <person name="Sangwan P."/>
            <person name="Palva A."/>
            <person name="Lucas S."/>
            <person name="Copeland A."/>
            <person name="Lapidus A."/>
            <person name="Glavina Del Rio T."/>
            <person name="Dalin E."/>
            <person name="Tice H."/>
            <person name="Bruce D."/>
            <person name="Goodwin L."/>
            <person name="Pitluck S."/>
            <person name="Chertkov O."/>
            <person name="Larimer F.W."/>
            <person name="Land M.L."/>
            <person name="Hauser L."/>
            <person name="Brettin T.S."/>
            <person name="Detter J.C."/>
            <person name="Han S."/>
            <person name="de Vos W.M."/>
            <person name="Janssen P.H."/>
            <person name="Smidt H."/>
        </authorList>
    </citation>
    <scope>NUCLEOTIDE SEQUENCE [LARGE SCALE GENOMIC DNA]</scope>
    <source>
        <strain evidence="3 4">Ellin514</strain>
    </source>
</reference>
<dbReference type="EMBL" id="ABOX02000046">
    <property type="protein sequence ID" value="EEF58281.1"/>
    <property type="molecule type" value="Genomic_DNA"/>
</dbReference>
<evidence type="ECO:0000256" key="2">
    <source>
        <dbReference type="SAM" id="SignalP"/>
    </source>
</evidence>
<dbReference type="AlphaFoldDB" id="B9XPE1"/>
<keyword evidence="4" id="KW-1185">Reference proteome</keyword>